<dbReference type="Pfam" id="PF26034">
    <property type="entry name" value="PHAT_SMAUG"/>
    <property type="match status" value="1"/>
</dbReference>
<dbReference type="PANTHER" id="PTHR16195:SF16">
    <property type="entry name" value="ZINC FINGER CCHC DOMAIN-CONTAINING PROTEIN 14"/>
    <property type="match status" value="1"/>
</dbReference>
<dbReference type="PANTHER" id="PTHR16195">
    <property type="entry name" value="ZINC FINGER CCHC DOMAIN CONTAINING PROTEIN"/>
    <property type="match status" value="1"/>
</dbReference>
<organism evidence="4 5">
    <name type="scientific">Bagarius yarrelli</name>
    <name type="common">Goonch</name>
    <name type="synonym">Bagrus yarrelli</name>
    <dbReference type="NCBI Taxonomy" id="175774"/>
    <lineage>
        <taxon>Eukaryota</taxon>
        <taxon>Metazoa</taxon>
        <taxon>Chordata</taxon>
        <taxon>Craniata</taxon>
        <taxon>Vertebrata</taxon>
        <taxon>Euteleostomi</taxon>
        <taxon>Actinopterygii</taxon>
        <taxon>Neopterygii</taxon>
        <taxon>Teleostei</taxon>
        <taxon>Ostariophysi</taxon>
        <taxon>Siluriformes</taxon>
        <taxon>Sisoridae</taxon>
        <taxon>Sisorinae</taxon>
        <taxon>Bagarius</taxon>
    </lineage>
</organism>
<dbReference type="GO" id="GO:0003676">
    <property type="term" value="F:nucleic acid binding"/>
    <property type="evidence" value="ECO:0007669"/>
    <property type="project" value="InterPro"/>
</dbReference>
<feature type="domain" description="CCHC-type" evidence="3">
    <location>
        <begin position="849"/>
        <end position="864"/>
    </location>
</feature>
<evidence type="ECO:0000256" key="2">
    <source>
        <dbReference type="SAM" id="MobiDB-lite"/>
    </source>
</evidence>
<dbReference type="InterPro" id="IPR015915">
    <property type="entry name" value="Kelch-typ_b-propeller"/>
</dbReference>
<proteinExistence type="predicted"/>
<dbReference type="InterPro" id="IPR013761">
    <property type="entry name" value="SAM/pointed_sf"/>
</dbReference>
<dbReference type="Pfam" id="PF00098">
    <property type="entry name" value="zf-CCHC"/>
    <property type="match status" value="1"/>
</dbReference>
<keyword evidence="1" id="KW-0863">Zinc-finger</keyword>
<dbReference type="Pfam" id="PF25479">
    <property type="entry name" value="Vts1"/>
    <property type="match status" value="1"/>
</dbReference>
<dbReference type="InterPro" id="IPR057327">
    <property type="entry name" value="Vts1_dom"/>
</dbReference>
<protein>
    <submittedName>
        <fullName evidence="4">Zinc finger CCHC domain-containing protein 2</fullName>
    </submittedName>
</protein>
<dbReference type="PROSITE" id="PS50158">
    <property type="entry name" value="ZF_CCHC"/>
    <property type="match status" value="1"/>
</dbReference>
<dbReference type="EMBL" id="VCAZ01000242">
    <property type="protein sequence ID" value="TTM68940.1"/>
    <property type="molecule type" value="Genomic_DNA"/>
</dbReference>
<keyword evidence="5" id="KW-1185">Reference proteome</keyword>
<dbReference type="SUPFAM" id="SSF57756">
    <property type="entry name" value="Retrovirus zinc finger-like domains"/>
    <property type="match status" value="1"/>
</dbReference>
<evidence type="ECO:0000313" key="5">
    <source>
        <dbReference type="Proteomes" id="UP000319801"/>
    </source>
</evidence>
<keyword evidence="1" id="KW-0862">Zinc</keyword>
<dbReference type="InterPro" id="IPR058599">
    <property type="entry name" value="PHAT_Smg/ZCCHC2-like"/>
</dbReference>
<dbReference type="GO" id="GO:0008270">
    <property type="term" value="F:zinc ion binding"/>
    <property type="evidence" value="ECO:0007669"/>
    <property type="project" value="UniProtKB-KW"/>
</dbReference>
<feature type="region of interest" description="Disordered" evidence="2">
    <location>
        <begin position="476"/>
        <end position="504"/>
    </location>
</feature>
<gene>
    <name evidence="4" type="ORF">Baya_15779</name>
</gene>
<dbReference type="InterPro" id="IPR036875">
    <property type="entry name" value="Znf_CCHC_sf"/>
</dbReference>
<dbReference type="InterPro" id="IPR001878">
    <property type="entry name" value="Znf_CCHC"/>
</dbReference>
<feature type="region of interest" description="Disordered" evidence="2">
    <location>
        <begin position="67"/>
        <end position="125"/>
    </location>
</feature>
<evidence type="ECO:0000256" key="1">
    <source>
        <dbReference type="PROSITE-ProRule" id="PRU00047"/>
    </source>
</evidence>
<accession>A0A556VGS2</accession>
<dbReference type="Proteomes" id="UP000319801">
    <property type="component" value="Unassembled WGS sequence"/>
</dbReference>
<comment type="caution">
    <text evidence="4">The sequence shown here is derived from an EMBL/GenBank/DDBJ whole genome shotgun (WGS) entry which is preliminary data.</text>
</comment>
<feature type="compositionally biased region" description="Acidic residues" evidence="2">
    <location>
        <begin position="71"/>
        <end position="107"/>
    </location>
</feature>
<keyword evidence="1" id="KW-0479">Metal-binding</keyword>
<dbReference type="AlphaFoldDB" id="A0A556VGS2"/>
<dbReference type="SMART" id="SM00343">
    <property type="entry name" value="ZnF_C2HC"/>
    <property type="match status" value="1"/>
</dbReference>
<dbReference type="SUPFAM" id="SSF117281">
    <property type="entry name" value="Kelch motif"/>
    <property type="match status" value="1"/>
</dbReference>
<name>A0A556VGS2_BAGYA</name>
<dbReference type="Gene3D" id="1.10.150.50">
    <property type="entry name" value="Transcription Factor, Ets-1"/>
    <property type="match status" value="1"/>
</dbReference>
<dbReference type="OrthoDB" id="6361509at2759"/>
<dbReference type="InterPro" id="IPR042344">
    <property type="entry name" value="ZCCHC14"/>
</dbReference>
<evidence type="ECO:0000259" key="3">
    <source>
        <dbReference type="PROSITE" id="PS50158"/>
    </source>
</evidence>
<sequence>MTQEVRPLRRWSRVHGQNAMAVVKHGKLYLYGGMFEVGDRQFTLNDLYCIDLHKMEQWEELLEMDPKTQEWLEESESEDDSEEEDGKAGEDEEEEEEDESSEEEENDKEDKHPPVKPGESVSEYQSRTEGYWQRLARSNMGNDAKDKKVNKFSGLSSAQRAEFLCGLLDLCVPVELRFLGSCLEDLARKDYHSLRDAEIKANNPADLALLANMTDEVVRSKLLVSLALLGSDNRAAAGVLFRTLTHVDTIIHDYGLRLSDGRTGEQFLLLFTMAANHPAFSFHQKQLLRQHLAQIQEILRTSGSDGTSGGSTGSPAVPASVSSYISAPAHLTCCTKTALRDVTTAPADDGLGSEVTSQTPAPSCQELPIKMHAGKHGKGERRTRIAQLGSQAGEKRWREEEEEKKIKHERTREELQECHACFCNQMKESGTEGVCNVASVQPVVNILAPIPQPSPANLPPPPILPLHPIAAVPSITETSTSPQQQTHPHPQQHQPHPPGPEQNGILDWLRKLRLHKYYPVFKQLTMEEGEVTREEIHHVSVSRADVECVDKDRVCFLLSAAGSSQSRPTAQVLPVQNDPSVCLSHSSVTLPSLPLLTPGRGLGPASRKPRPPLLCAAMSVDAPPPAHQEVETCTALTVTSNPLHHVSHPTLHFQISTTPGHARLSQYPGPGSGSSSSFSSSSCSFSSSSKPAFSPISTVPMVAGSGNTYSTNSAAVVAPPTTSPVTTETACYGSAQSNGTTACVCSSCGCSGKCGSFYFPHPFSGTSLFTFGPLLHFSPVLAGSGSASPFSYPIVAPPLYSNSLSHDSQQNLVLPPMQGFLGGGANIYQPYGMMGNGGSGQKKAGNFSCYNCGLSGHRAHDCKQPAMDSGQQVLSDEHKILINARVPGRYHRSE</sequence>
<feature type="compositionally biased region" description="Low complexity" evidence="2">
    <location>
        <begin position="476"/>
        <end position="494"/>
    </location>
</feature>
<reference evidence="4 5" key="1">
    <citation type="journal article" date="2019" name="Genome Biol. Evol.">
        <title>Whole-Genome Sequencing of the Giant Devil Catfish, Bagarius yarrelli.</title>
        <authorList>
            <person name="Jiang W."/>
            <person name="Lv Y."/>
            <person name="Cheng L."/>
            <person name="Yang K."/>
            <person name="Chao B."/>
            <person name="Wang X."/>
            <person name="Li Y."/>
            <person name="Pan X."/>
            <person name="You X."/>
            <person name="Zhang Y."/>
            <person name="Yang J."/>
            <person name="Li J."/>
            <person name="Zhang X."/>
            <person name="Liu S."/>
            <person name="Sun C."/>
            <person name="Yang J."/>
            <person name="Shi Q."/>
        </authorList>
    </citation>
    <scope>NUCLEOTIDE SEQUENCE [LARGE SCALE GENOMIC DNA]</scope>
    <source>
        <strain evidence="4">JWS20170419001</strain>
        <tissue evidence="4">Muscle</tissue>
    </source>
</reference>
<evidence type="ECO:0000313" key="4">
    <source>
        <dbReference type="EMBL" id="TTM68940.1"/>
    </source>
</evidence>